<dbReference type="EMBL" id="JAPHNI010000811">
    <property type="protein sequence ID" value="KAJ8108059.1"/>
    <property type="molecule type" value="Genomic_DNA"/>
</dbReference>
<evidence type="ECO:0000313" key="1">
    <source>
        <dbReference type="EMBL" id="KAJ8108059.1"/>
    </source>
</evidence>
<proteinExistence type="predicted"/>
<gene>
    <name evidence="1" type="ORF">OPT61_g8440</name>
</gene>
<accession>A0ACC2HZ67</accession>
<evidence type="ECO:0000313" key="2">
    <source>
        <dbReference type="Proteomes" id="UP001153331"/>
    </source>
</evidence>
<organism evidence="1 2">
    <name type="scientific">Boeremia exigua</name>
    <dbReference type="NCBI Taxonomy" id="749465"/>
    <lineage>
        <taxon>Eukaryota</taxon>
        <taxon>Fungi</taxon>
        <taxon>Dikarya</taxon>
        <taxon>Ascomycota</taxon>
        <taxon>Pezizomycotina</taxon>
        <taxon>Dothideomycetes</taxon>
        <taxon>Pleosporomycetidae</taxon>
        <taxon>Pleosporales</taxon>
        <taxon>Pleosporineae</taxon>
        <taxon>Didymellaceae</taxon>
        <taxon>Boeremia</taxon>
    </lineage>
</organism>
<name>A0ACC2HZ67_9PLEO</name>
<reference evidence="1" key="1">
    <citation type="submission" date="2022-11" db="EMBL/GenBank/DDBJ databases">
        <title>Genome Sequence of Boeremia exigua.</title>
        <authorList>
            <person name="Buettner E."/>
        </authorList>
    </citation>
    <scope>NUCLEOTIDE SEQUENCE</scope>
    <source>
        <strain evidence="1">CU02</strain>
    </source>
</reference>
<sequence>MGRRVIEQLASFQVRGAAWLWCLALHGPCTPEAVPATQAAPTERAISAARTACESAGGSVTGSGVRA</sequence>
<keyword evidence="2" id="KW-1185">Reference proteome</keyword>
<comment type="caution">
    <text evidence="1">The sequence shown here is derived from an EMBL/GenBank/DDBJ whole genome shotgun (WGS) entry which is preliminary data.</text>
</comment>
<protein>
    <submittedName>
        <fullName evidence="1">Uncharacterized protein</fullName>
    </submittedName>
</protein>
<dbReference type="Proteomes" id="UP001153331">
    <property type="component" value="Unassembled WGS sequence"/>
</dbReference>